<gene>
    <name evidence="4" type="primary">yjiC_1</name>
    <name evidence="4" type="ORF">KSF_044990</name>
</gene>
<dbReference type="PANTHER" id="PTHR48043">
    <property type="entry name" value="EG:EG0003.4 PROTEIN-RELATED"/>
    <property type="match status" value="1"/>
</dbReference>
<dbReference type="EMBL" id="BNJK01000001">
    <property type="protein sequence ID" value="GHO94451.1"/>
    <property type="molecule type" value="Genomic_DNA"/>
</dbReference>
<evidence type="ECO:0000256" key="2">
    <source>
        <dbReference type="ARBA" id="ARBA00022676"/>
    </source>
</evidence>
<dbReference type="InterPro" id="IPR050271">
    <property type="entry name" value="UDP-glycosyltransferase"/>
</dbReference>
<proteinExistence type="inferred from homology"/>
<name>A0A8J3IH48_9CHLR</name>
<dbReference type="RefSeq" id="WP_220205188.1">
    <property type="nucleotide sequence ID" value="NZ_BNJK01000001.1"/>
</dbReference>
<keyword evidence="3" id="KW-0808">Transferase</keyword>
<keyword evidence="5" id="KW-1185">Reference proteome</keyword>
<reference evidence="4" key="1">
    <citation type="submission" date="2020-10" db="EMBL/GenBank/DDBJ databases">
        <title>Taxonomic study of unclassified bacteria belonging to the class Ktedonobacteria.</title>
        <authorList>
            <person name="Yabe S."/>
            <person name="Wang C.M."/>
            <person name="Zheng Y."/>
            <person name="Sakai Y."/>
            <person name="Cavaletti L."/>
            <person name="Monciardini P."/>
            <person name="Donadio S."/>
        </authorList>
    </citation>
    <scope>NUCLEOTIDE SEQUENCE</scope>
    <source>
        <strain evidence="4">ID150040</strain>
    </source>
</reference>
<accession>A0A8J3IH48</accession>
<evidence type="ECO:0000313" key="4">
    <source>
        <dbReference type="EMBL" id="GHO94451.1"/>
    </source>
</evidence>
<dbReference type="InterPro" id="IPR006326">
    <property type="entry name" value="UDPGT_MGT-like"/>
</dbReference>
<dbReference type="NCBIfam" id="TIGR01426">
    <property type="entry name" value="MGT"/>
    <property type="match status" value="1"/>
</dbReference>
<sequence>MAKYSFLNVPAWGHVNPTLPVVQELVRRGHEVSYYLTEDFRETIEATGAVFQPYESKIKELAKGGIGGRNIGMGPRVFILEDRKFVPPQVIDRIRAEKPDVILYDFMCGWAKVIRDELHVPAIGLRATYASNEHFNLFKHIRAGMQNSANGQEFLERFKALQAASSSENPMEEITREFTDVESLNIIFMSRAFQPMVETFDERFLFVGTSIQTRHQETGFPFDKLNTELPLLYISMGSVMTNQPEFYKHCFEAFGGQPWQVVLTVGKSTDTTQLGAVPDNFLLSPYVPQLEILPRTQVFVTHAGTNSVMESIYYGVPMVLIPQQPEQQMHARRTVELGLGVQLDKGAVTAASLREAVEHVANDPQYRTHAQEMQQRMHEDGGYQRATDAIIEFTQKHVVHV</sequence>
<evidence type="ECO:0000313" key="5">
    <source>
        <dbReference type="Proteomes" id="UP000597444"/>
    </source>
</evidence>
<comment type="similarity">
    <text evidence="1">Belongs to the UDP-glycosyltransferase family.</text>
</comment>
<keyword evidence="2" id="KW-0328">Glycosyltransferase</keyword>
<protein>
    <submittedName>
        <fullName evidence="4">Putative UDP-glucosyltransferase YjiC</fullName>
    </submittedName>
</protein>
<dbReference type="FunFam" id="3.40.50.2000:FF:000072">
    <property type="entry name" value="Glycosyl transferase"/>
    <property type="match status" value="1"/>
</dbReference>
<dbReference type="GO" id="GO:0008194">
    <property type="term" value="F:UDP-glycosyltransferase activity"/>
    <property type="evidence" value="ECO:0007669"/>
    <property type="project" value="InterPro"/>
</dbReference>
<dbReference type="GO" id="GO:0016758">
    <property type="term" value="F:hexosyltransferase activity"/>
    <property type="evidence" value="ECO:0007669"/>
    <property type="project" value="InterPro"/>
</dbReference>
<evidence type="ECO:0000256" key="3">
    <source>
        <dbReference type="ARBA" id="ARBA00022679"/>
    </source>
</evidence>
<dbReference type="Gene3D" id="3.40.50.2000">
    <property type="entry name" value="Glycogen Phosphorylase B"/>
    <property type="match status" value="2"/>
</dbReference>
<dbReference type="SUPFAM" id="SSF53756">
    <property type="entry name" value="UDP-Glycosyltransferase/glycogen phosphorylase"/>
    <property type="match status" value="1"/>
</dbReference>
<dbReference type="InterPro" id="IPR002213">
    <property type="entry name" value="UDP_glucos_trans"/>
</dbReference>
<dbReference type="CDD" id="cd03784">
    <property type="entry name" value="GT1_Gtf-like"/>
    <property type="match status" value="1"/>
</dbReference>
<dbReference type="AlphaFoldDB" id="A0A8J3IH48"/>
<organism evidence="4 5">
    <name type="scientific">Reticulibacter mediterranei</name>
    <dbReference type="NCBI Taxonomy" id="2778369"/>
    <lineage>
        <taxon>Bacteria</taxon>
        <taxon>Bacillati</taxon>
        <taxon>Chloroflexota</taxon>
        <taxon>Ktedonobacteria</taxon>
        <taxon>Ktedonobacterales</taxon>
        <taxon>Reticulibacteraceae</taxon>
        <taxon>Reticulibacter</taxon>
    </lineage>
</organism>
<dbReference type="PANTHER" id="PTHR48043:SF145">
    <property type="entry name" value="FI06409P-RELATED"/>
    <property type="match status" value="1"/>
</dbReference>
<dbReference type="Pfam" id="PF00201">
    <property type="entry name" value="UDPGT"/>
    <property type="match status" value="1"/>
</dbReference>
<evidence type="ECO:0000256" key="1">
    <source>
        <dbReference type="ARBA" id="ARBA00009995"/>
    </source>
</evidence>
<comment type="caution">
    <text evidence="4">The sequence shown here is derived from an EMBL/GenBank/DDBJ whole genome shotgun (WGS) entry which is preliminary data.</text>
</comment>
<dbReference type="Proteomes" id="UP000597444">
    <property type="component" value="Unassembled WGS sequence"/>
</dbReference>